<dbReference type="Pfam" id="PF12698">
    <property type="entry name" value="ABC2_membrane_3"/>
    <property type="match status" value="1"/>
</dbReference>
<evidence type="ECO:0000313" key="7">
    <source>
        <dbReference type="EMBL" id="PXY20060.1"/>
    </source>
</evidence>
<dbReference type="InterPro" id="IPR013525">
    <property type="entry name" value="ABC2_TM"/>
</dbReference>
<proteinExistence type="predicted"/>
<protein>
    <submittedName>
        <fullName evidence="7">ABC transporter permease</fullName>
    </submittedName>
</protein>
<feature type="transmembrane region" description="Helical" evidence="5">
    <location>
        <begin position="303"/>
        <end position="322"/>
    </location>
</feature>
<feature type="transmembrane region" description="Helical" evidence="5">
    <location>
        <begin position="227"/>
        <end position="253"/>
    </location>
</feature>
<evidence type="ECO:0000313" key="8">
    <source>
        <dbReference type="Proteomes" id="UP000247892"/>
    </source>
</evidence>
<dbReference type="PANTHER" id="PTHR43471:SF3">
    <property type="entry name" value="ABC TRANSPORTER PERMEASE PROTEIN NATB"/>
    <property type="match status" value="1"/>
</dbReference>
<reference evidence="7 8" key="1">
    <citation type="submission" date="2016-07" db="EMBL/GenBank/DDBJ databases">
        <title>Draft genome sequence of Prauserella sp. YIM 121212, isolated from alkaline soil.</title>
        <authorList>
            <person name="Ruckert C."/>
            <person name="Albersmeier A."/>
            <person name="Jiang C.-L."/>
            <person name="Jiang Y."/>
            <person name="Kalinowski J."/>
            <person name="Schneider O."/>
            <person name="Winkler A."/>
            <person name="Zotchev S.B."/>
        </authorList>
    </citation>
    <scope>NUCLEOTIDE SEQUENCE [LARGE SCALE GENOMIC DNA]</scope>
    <source>
        <strain evidence="7 8">YIM 121212</strain>
    </source>
</reference>
<evidence type="ECO:0000256" key="4">
    <source>
        <dbReference type="ARBA" id="ARBA00023136"/>
    </source>
</evidence>
<comment type="subcellular location">
    <subcellularLocation>
        <location evidence="1">Membrane</location>
        <topology evidence="1">Multi-pass membrane protein</topology>
    </subcellularLocation>
</comment>
<feature type="transmembrane region" description="Helical" evidence="5">
    <location>
        <begin position="358"/>
        <end position="380"/>
    </location>
</feature>
<evidence type="ECO:0000256" key="2">
    <source>
        <dbReference type="ARBA" id="ARBA00022692"/>
    </source>
</evidence>
<dbReference type="RefSeq" id="WP_110343402.1">
    <property type="nucleotide sequence ID" value="NZ_JBHVKT010000103.1"/>
</dbReference>
<name>A0A318LB70_9PSEU</name>
<dbReference type="PANTHER" id="PTHR43471">
    <property type="entry name" value="ABC TRANSPORTER PERMEASE"/>
    <property type="match status" value="1"/>
</dbReference>
<evidence type="ECO:0000256" key="1">
    <source>
        <dbReference type="ARBA" id="ARBA00004141"/>
    </source>
</evidence>
<dbReference type="AlphaFoldDB" id="A0A318LB70"/>
<evidence type="ECO:0000259" key="6">
    <source>
        <dbReference type="Pfam" id="PF12698"/>
    </source>
</evidence>
<dbReference type="GO" id="GO:0016020">
    <property type="term" value="C:membrane"/>
    <property type="evidence" value="ECO:0007669"/>
    <property type="project" value="UniProtKB-SubCell"/>
</dbReference>
<keyword evidence="3 5" id="KW-1133">Transmembrane helix</keyword>
<dbReference type="GO" id="GO:0140359">
    <property type="term" value="F:ABC-type transporter activity"/>
    <property type="evidence" value="ECO:0007669"/>
    <property type="project" value="InterPro"/>
</dbReference>
<evidence type="ECO:0000256" key="3">
    <source>
        <dbReference type="ARBA" id="ARBA00022989"/>
    </source>
</evidence>
<dbReference type="OrthoDB" id="3268959at2"/>
<organism evidence="7 8">
    <name type="scientific">Prauserella flavalba</name>
    <dbReference type="NCBI Taxonomy" id="1477506"/>
    <lineage>
        <taxon>Bacteria</taxon>
        <taxon>Bacillati</taxon>
        <taxon>Actinomycetota</taxon>
        <taxon>Actinomycetes</taxon>
        <taxon>Pseudonocardiales</taxon>
        <taxon>Pseudonocardiaceae</taxon>
        <taxon>Prauserella</taxon>
    </lineage>
</organism>
<keyword evidence="8" id="KW-1185">Reference proteome</keyword>
<dbReference type="EMBL" id="MASU01000018">
    <property type="protein sequence ID" value="PXY20060.1"/>
    <property type="molecule type" value="Genomic_DNA"/>
</dbReference>
<evidence type="ECO:0000256" key="5">
    <source>
        <dbReference type="SAM" id="Phobius"/>
    </source>
</evidence>
<sequence length="399" mass="41762">MNGVRRPITPAAAVRLVAQRELGARLRTRGFLIGTAVILAVLAAYLLFQAALVNNAQRTTVGLTGQAAAIAEPLRAGAGQLGLDVETRRVADAAQGSADVESGDLDVLVSGSPANLRVQVKSELDRELEAVLTGISRQEVLSAKLVQAGLNPAEVMRDVDAARIQVTAFEEHDPAQGQRTVIALVMMFLLYMGITAYGSLVAQGIVEEKSSRVVEILLSTVRPWHLLLGKVIGLGLTGLVQLAILGVAGLAMASATGVLTITGVATTTLLWGLVWYVLGFFLYATVFAAAGSLVSRQEDVQTVLTPVSMVLLVGFIAGFTVVQEPEGTTATVLSLLPPLSPILLPSRIATGSAGPLEIVAALVLTLAAIAALTWLGGRVYRAAILRTGSRIRLKDALRA</sequence>
<dbReference type="Proteomes" id="UP000247892">
    <property type="component" value="Unassembled WGS sequence"/>
</dbReference>
<feature type="transmembrane region" description="Helical" evidence="5">
    <location>
        <begin position="30"/>
        <end position="48"/>
    </location>
</feature>
<keyword evidence="4 5" id="KW-0472">Membrane</keyword>
<accession>A0A318LB70</accession>
<feature type="domain" description="ABC-2 type transporter transmembrane" evidence="6">
    <location>
        <begin position="37"/>
        <end position="376"/>
    </location>
</feature>
<feature type="transmembrane region" description="Helical" evidence="5">
    <location>
        <begin position="273"/>
        <end position="294"/>
    </location>
</feature>
<feature type="transmembrane region" description="Helical" evidence="5">
    <location>
        <begin position="181"/>
        <end position="206"/>
    </location>
</feature>
<gene>
    <name evidence="7" type="ORF">BA062_34315</name>
</gene>
<comment type="caution">
    <text evidence="7">The sequence shown here is derived from an EMBL/GenBank/DDBJ whole genome shotgun (WGS) entry which is preliminary data.</text>
</comment>
<keyword evidence="2 5" id="KW-0812">Transmembrane</keyword>